<feature type="compositionally biased region" description="Basic residues" evidence="1">
    <location>
        <begin position="24"/>
        <end position="42"/>
    </location>
</feature>
<name>A0A0W8G9B3_9ZZZZ</name>
<proteinExistence type="predicted"/>
<protein>
    <submittedName>
        <fullName evidence="2">Uncharacterized protein</fullName>
    </submittedName>
</protein>
<dbReference type="AlphaFoldDB" id="A0A0W8G9B3"/>
<dbReference type="EMBL" id="LNQE01000046">
    <property type="protein sequence ID" value="KUG29723.1"/>
    <property type="molecule type" value="Genomic_DNA"/>
</dbReference>
<organism evidence="2">
    <name type="scientific">hydrocarbon metagenome</name>
    <dbReference type="NCBI Taxonomy" id="938273"/>
    <lineage>
        <taxon>unclassified sequences</taxon>
        <taxon>metagenomes</taxon>
        <taxon>ecological metagenomes</taxon>
    </lineage>
</organism>
<reference evidence="2" key="1">
    <citation type="journal article" date="2015" name="Proc. Natl. Acad. Sci. U.S.A.">
        <title>Networks of energetic and metabolic interactions define dynamics in microbial communities.</title>
        <authorList>
            <person name="Embree M."/>
            <person name="Liu J.K."/>
            <person name="Al-Bassam M.M."/>
            <person name="Zengler K."/>
        </authorList>
    </citation>
    <scope>NUCLEOTIDE SEQUENCE</scope>
</reference>
<sequence>MANREGKAQSDPSVNGSDLDIPRGRKKARVRVMSRRERRTAFRGRLPSGSMKKPWVYCWAAHDSKAEHAVNR</sequence>
<evidence type="ECO:0000313" key="2">
    <source>
        <dbReference type="EMBL" id="KUG29723.1"/>
    </source>
</evidence>
<gene>
    <name evidence="2" type="ORF">ASZ90_000389</name>
</gene>
<comment type="caution">
    <text evidence="2">The sequence shown here is derived from an EMBL/GenBank/DDBJ whole genome shotgun (WGS) entry which is preliminary data.</text>
</comment>
<accession>A0A0W8G9B3</accession>
<feature type="region of interest" description="Disordered" evidence="1">
    <location>
        <begin position="1"/>
        <end position="46"/>
    </location>
</feature>
<evidence type="ECO:0000256" key="1">
    <source>
        <dbReference type="SAM" id="MobiDB-lite"/>
    </source>
</evidence>